<dbReference type="AlphaFoldDB" id="A0A380JE73"/>
<dbReference type="InterPro" id="IPR011330">
    <property type="entry name" value="Glyco_hydro/deAcase_b/a-brl"/>
</dbReference>
<dbReference type="InterPro" id="IPR040802">
    <property type="entry name" value="PgdA_N"/>
</dbReference>
<sequence>MRKQFYLLCAAIICAIVLLGILIVQYEVIKKDLSKVAKSELAYGQRQGAVTLVRKGSTYVYYPSSDEGKLHGGVKKELDKLAKEAKGGDYRFIGLRYSDSNLNEVKHAQVYQHTYYKGLSSLKKGKAKDLASFFVTSEHERLDLPDFLSRTTDLKADLETRIGQDQSLNHKEVEKVLASLKKTKLSHLAFDYANNQVTFKLAGKTINLPLTALYNILNPSYLKGDDLEAYKSYKQGDGRLEKMSGHVVALTFDDGPNPDTTPQVLKILKKYKAKATFFVVGKSIAGNEQILKDELAAGHEIGNHTWDHPQLNKLTPSQASQEINQTSQALEGATGKAPILLRPPYGATNPTVRSLTDLYQVLWDVDTYDWKNRTTQSILNQVKSQVQDGSVILMHDIHQTTVDALPAVLDYLSSQGYEFVTVSKLYGYV</sequence>
<dbReference type="InterPro" id="IPR002509">
    <property type="entry name" value="NODB_dom"/>
</dbReference>
<keyword evidence="3" id="KW-0812">Transmembrane</keyword>
<evidence type="ECO:0000313" key="5">
    <source>
        <dbReference type="EMBL" id="SUN36089.1"/>
    </source>
</evidence>
<keyword evidence="3" id="KW-0472">Membrane</keyword>
<name>A0A380JE73_STRDO</name>
<dbReference type="PANTHER" id="PTHR10587:SF133">
    <property type="entry name" value="CHITIN DEACETYLASE 1-RELATED"/>
    <property type="match status" value="1"/>
</dbReference>
<reference evidence="5 6" key="1">
    <citation type="submission" date="2018-06" db="EMBL/GenBank/DDBJ databases">
        <authorList>
            <consortium name="Pathogen Informatics"/>
            <person name="Doyle S."/>
        </authorList>
    </citation>
    <scope>NUCLEOTIDE SEQUENCE [LARGE SCALE GENOMIC DNA]</scope>
    <source>
        <strain evidence="6">NCTC 11391</strain>
    </source>
</reference>
<dbReference type="GO" id="GO:0005975">
    <property type="term" value="P:carbohydrate metabolic process"/>
    <property type="evidence" value="ECO:0007669"/>
    <property type="project" value="InterPro"/>
</dbReference>
<dbReference type="Gene3D" id="3.20.20.370">
    <property type="entry name" value="Glycoside hydrolase/deacetylase"/>
    <property type="match status" value="1"/>
</dbReference>
<feature type="transmembrane region" description="Helical" evidence="3">
    <location>
        <begin position="5"/>
        <end position="26"/>
    </location>
</feature>
<dbReference type="Gene3D" id="3.90.640.30">
    <property type="match status" value="1"/>
</dbReference>
<organism evidence="5 6">
    <name type="scientific">Streptococcus downei MFe28</name>
    <dbReference type="NCBI Taxonomy" id="764290"/>
    <lineage>
        <taxon>Bacteria</taxon>
        <taxon>Bacillati</taxon>
        <taxon>Bacillota</taxon>
        <taxon>Bacilli</taxon>
        <taxon>Lactobacillales</taxon>
        <taxon>Streptococcaceae</taxon>
        <taxon>Streptococcus</taxon>
    </lineage>
</organism>
<dbReference type="EMBL" id="UHFA01000002">
    <property type="protein sequence ID" value="SUN36089.1"/>
    <property type="molecule type" value="Genomic_DNA"/>
</dbReference>
<dbReference type="SUPFAM" id="SSF88713">
    <property type="entry name" value="Glycoside hydrolase/deacetylase"/>
    <property type="match status" value="1"/>
</dbReference>
<evidence type="ECO:0000256" key="2">
    <source>
        <dbReference type="ARBA" id="ARBA00022801"/>
    </source>
</evidence>
<evidence type="ECO:0000259" key="4">
    <source>
        <dbReference type="PROSITE" id="PS51677"/>
    </source>
</evidence>
<keyword evidence="1" id="KW-0479">Metal-binding</keyword>
<dbReference type="OrthoDB" id="9812065at2"/>
<dbReference type="Pfam" id="PF01522">
    <property type="entry name" value="Polysacc_deac_1"/>
    <property type="match status" value="1"/>
</dbReference>
<keyword evidence="2" id="KW-0378">Hydrolase</keyword>
<dbReference type="PROSITE" id="PS51677">
    <property type="entry name" value="NODB"/>
    <property type="match status" value="1"/>
</dbReference>
<keyword evidence="3" id="KW-1133">Transmembrane helix</keyword>
<evidence type="ECO:0000313" key="6">
    <source>
        <dbReference type="Proteomes" id="UP000254082"/>
    </source>
</evidence>
<dbReference type="Pfam" id="PF18627">
    <property type="entry name" value="PgdA_N"/>
    <property type="match status" value="1"/>
</dbReference>
<feature type="domain" description="NodB homology" evidence="4">
    <location>
        <begin position="246"/>
        <end position="420"/>
    </location>
</feature>
<evidence type="ECO:0000256" key="1">
    <source>
        <dbReference type="ARBA" id="ARBA00022723"/>
    </source>
</evidence>
<accession>A0A380JE73</accession>
<dbReference type="InterPro" id="IPR050248">
    <property type="entry name" value="Polysacc_deacetylase_ArnD"/>
</dbReference>
<evidence type="ECO:0000256" key="3">
    <source>
        <dbReference type="SAM" id="Phobius"/>
    </source>
</evidence>
<dbReference type="GO" id="GO:0016810">
    <property type="term" value="F:hydrolase activity, acting on carbon-nitrogen (but not peptide) bonds"/>
    <property type="evidence" value="ECO:0007669"/>
    <property type="project" value="InterPro"/>
</dbReference>
<dbReference type="RefSeq" id="WP_003000259.1">
    <property type="nucleotide sequence ID" value="NZ_UHFA01000002.1"/>
</dbReference>
<dbReference type="GO" id="GO:0016020">
    <property type="term" value="C:membrane"/>
    <property type="evidence" value="ECO:0007669"/>
    <property type="project" value="TreeGrafter"/>
</dbReference>
<dbReference type="Proteomes" id="UP000254082">
    <property type="component" value="Unassembled WGS sequence"/>
</dbReference>
<protein>
    <submittedName>
        <fullName evidence="5">Peptidoglycan N-acetylglucosamine deacetylase</fullName>
    </submittedName>
</protein>
<dbReference type="SUPFAM" id="SSF144015">
    <property type="entry name" value="Peptidoglycan deacetylase N-terminal noncatalytic region"/>
    <property type="match status" value="1"/>
</dbReference>
<proteinExistence type="predicted"/>
<dbReference type="GO" id="GO:0046872">
    <property type="term" value="F:metal ion binding"/>
    <property type="evidence" value="ECO:0007669"/>
    <property type="project" value="UniProtKB-KW"/>
</dbReference>
<keyword evidence="6" id="KW-1185">Reference proteome</keyword>
<gene>
    <name evidence="5" type="primary">xynD</name>
    <name evidence="5" type="ORF">NCTC11391_01134</name>
</gene>
<dbReference type="PANTHER" id="PTHR10587">
    <property type="entry name" value="GLYCOSYL TRANSFERASE-RELATED"/>
    <property type="match status" value="1"/>
</dbReference>